<dbReference type="SUPFAM" id="SSF55681">
    <property type="entry name" value="Class II aaRS and biotin synthetases"/>
    <property type="match status" value="1"/>
</dbReference>
<evidence type="ECO:0000259" key="7">
    <source>
        <dbReference type="PROSITE" id="PS51733"/>
    </source>
</evidence>
<dbReference type="GO" id="GO:0005524">
    <property type="term" value="F:ATP binding"/>
    <property type="evidence" value="ECO:0007669"/>
    <property type="project" value="UniProtKB-KW"/>
</dbReference>
<dbReference type="SUPFAM" id="SSF50037">
    <property type="entry name" value="C-terminal domain of transcriptional repressors"/>
    <property type="match status" value="1"/>
</dbReference>
<dbReference type="CDD" id="cd16442">
    <property type="entry name" value="BPL"/>
    <property type="match status" value="1"/>
</dbReference>
<dbReference type="GO" id="GO:0004077">
    <property type="term" value="F:biotin--[biotin carboxyl-carrier protein] ligase activity"/>
    <property type="evidence" value="ECO:0007669"/>
    <property type="project" value="UniProtKB-EC"/>
</dbReference>
<keyword evidence="2" id="KW-0547">Nucleotide-binding</keyword>
<proteinExistence type="predicted"/>
<dbReference type="Gene3D" id="2.30.30.100">
    <property type="match status" value="1"/>
</dbReference>
<keyword evidence="4" id="KW-0092">Biotin</keyword>
<name>A0A1H5LNA9_9BRAD</name>
<dbReference type="InterPro" id="IPR003142">
    <property type="entry name" value="BPL_C"/>
</dbReference>
<dbReference type="RefSeq" id="WP_074832626.1">
    <property type="nucleotide sequence ID" value="NZ_FNTI01000002.1"/>
</dbReference>
<evidence type="ECO:0000256" key="2">
    <source>
        <dbReference type="ARBA" id="ARBA00022741"/>
    </source>
</evidence>
<dbReference type="GO" id="GO:0005737">
    <property type="term" value="C:cytoplasm"/>
    <property type="evidence" value="ECO:0007669"/>
    <property type="project" value="TreeGrafter"/>
</dbReference>
<feature type="domain" description="BPL/LPL catalytic" evidence="7">
    <location>
        <begin position="1"/>
        <end position="197"/>
    </location>
</feature>
<dbReference type="Gene3D" id="3.30.930.10">
    <property type="entry name" value="Bira Bifunctional Protein, Domain 2"/>
    <property type="match status" value="1"/>
</dbReference>
<evidence type="ECO:0000256" key="3">
    <source>
        <dbReference type="ARBA" id="ARBA00022840"/>
    </source>
</evidence>
<dbReference type="InterPro" id="IPR004408">
    <property type="entry name" value="Biotin_CoA_COase_ligase"/>
</dbReference>
<dbReference type="NCBIfam" id="TIGR00121">
    <property type="entry name" value="birA_ligase"/>
    <property type="match status" value="1"/>
</dbReference>
<evidence type="ECO:0000256" key="1">
    <source>
        <dbReference type="ARBA" id="ARBA00022598"/>
    </source>
</evidence>
<dbReference type="InterPro" id="IPR008988">
    <property type="entry name" value="Transcriptional_repressor_C"/>
</dbReference>
<keyword evidence="1 8" id="KW-0436">Ligase</keyword>
<dbReference type="AlphaFoldDB" id="A0A1H5LNA9"/>
<dbReference type="InterPro" id="IPR004143">
    <property type="entry name" value="BPL_LPL_catalytic"/>
</dbReference>
<dbReference type="Pfam" id="PF03099">
    <property type="entry name" value="BPL_LplA_LipB"/>
    <property type="match status" value="1"/>
</dbReference>
<dbReference type="PANTHER" id="PTHR12835:SF5">
    <property type="entry name" value="BIOTIN--PROTEIN LIGASE"/>
    <property type="match status" value="1"/>
</dbReference>
<dbReference type="Pfam" id="PF02237">
    <property type="entry name" value="BPL_C"/>
    <property type="match status" value="1"/>
</dbReference>
<dbReference type="InterPro" id="IPR045864">
    <property type="entry name" value="aa-tRNA-synth_II/BPL/LPL"/>
</dbReference>
<protein>
    <recommendedName>
        <fullName evidence="5">biotin--[biotin carboxyl-carrier protein] ligase</fullName>
        <ecNumber evidence="5">6.3.4.15</ecNumber>
    </recommendedName>
</protein>
<evidence type="ECO:0000256" key="6">
    <source>
        <dbReference type="ARBA" id="ARBA00047846"/>
    </source>
</evidence>
<dbReference type="EMBL" id="FNTI01000002">
    <property type="protein sequence ID" value="SEE77668.1"/>
    <property type="molecule type" value="Genomic_DNA"/>
</dbReference>
<evidence type="ECO:0000313" key="9">
    <source>
        <dbReference type="Proteomes" id="UP000183208"/>
    </source>
</evidence>
<accession>A0A1H5LNA9</accession>
<comment type="catalytic activity">
    <reaction evidence="6">
        <text>biotin + L-lysyl-[protein] + ATP = N(6)-biotinyl-L-lysyl-[protein] + AMP + diphosphate + H(+)</text>
        <dbReference type="Rhea" id="RHEA:11756"/>
        <dbReference type="Rhea" id="RHEA-COMP:9752"/>
        <dbReference type="Rhea" id="RHEA-COMP:10505"/>
        <dbReference type="ChEBI" id="CHEBI:15378"/>
        <dbReference type="ChEBI" id="CHEBI:29969"/>
        <dbReference type="ChEBI" id="CHEBI:30616"/>
        <dbReference type="ChEBI" id="CHEBI:33019"/>
        <dbReference type="ChEBI" id="CHEBI:57586"/>
        <dbReference type="ChEBI" id="CHEBI:83144"/>
        <dbReference type="ChEBI" id="CHEBI:456215"/>
        <dbReference type="EC" id="6.3.4.15"/>
    </reaction>
</comment>
<dbReference type="PROSITE" id="PS51733">
    <property type="entry name" value="BPL_LPL_CATALYTIC"/>
    <property type="match status" value="1"/>
</dbReference>
<organism evidence="8 9">
    <name type="scientific">Bradyrhizobium lablabi</name>
    <dbReference type="NCBI Taxonomy" id="722472"/>
    <lineage>
        <taxon>Bacteria</taxon>
        <taxon>Pseudomonadati</taxon>
        <taxon>Pseudomonadota</taxon>
        <taxon>Alphaproteobacteria</taxon>
        <taxon>Hyphomicrobiales</taxon>
        <taxon>Nitrobacteraceae</taxon>
        <taxon>Bradyrhizobium</taxon>
    </lineage>
</organism>
<dbReference type="EC" id="6.3.4.15" evidence="5"/>
<gene>
    <name evidence="8" type="ORF">SAMN05444171_7995</name>
</gene>
<dbReference type="PANTHER" id="PTHR12835">
    <property type="entry name" value="BIOTIN PROTEIN LIGASE"/>
    <property type="match status" value="1"/>
</dbReference>
<dbReference type="Proteomes" id="UP000183208">
    <property type="component" value="Unassembled WGS sequence"/>
</dbReference>
<evidence type="ECO:0000256" key="5">
    <source>
        <dbReference type="ARBA" id="ARBA00024227"/>
    </source>
</evidence>
<keyword evidence="3" id="KW-0067">ATP-binding</keyword>
<evidence type="ECO:0000313" key="8">
    <source>
        <dbReference type="EMBL" id="SEE77668.1"/>
    </source>
</evidence>
<reference evidence="8 9" key="1">
    <citation type="submission" date="2016-10" db="EMBL/GenBank/DDBJ databases">
        <authorList>
            <person name="de Groot N.N."/>
        </authorList>
    </citation>
    <scope>NUCLEOTIDE SEQUENCE [LARGE SCALE GENOMIC DNA]</scope>
    <source>
        <strain evidence="8 9">GAS522</strain>
    </source>
</reference>
<evidence type="ECO:0000256" key="4">
    <source>
        <dbReference type="ARBA" id="ARBA00023267"/>
    </source>
</evidence>
<dbReference type="OrthoDB" id="9807064at2"/>
<sequence>MPFALGPRATSAGYRLFAFDKAGSTNAEAMSRARDGERGPAWFVTSEQTAGRGRRQRAWIAPRGNLASSVLEIIDVSPSVAATLGFAAGLSLESALQKLSIEANLRLAGSDRLKYSLKWPNDVLAGQKKLSGILLEAEAVPGDRLAVVVGIGTNVVGAPEGTPTPATSLSALGVHVGAEELFSALSDAWVEFRGIWDNGRGFSEIRKLWLERAAGLGERVAINTGTMSIEGTFDTIDETGCLIVRTAEGKRMPIAAGEVYFGAAASVGAA</sequence>